<organism evidence="4 5">
    <name type="scientific">Fusarium equiseti</name>
    <name type="common">Fusarium scirpi</name>
    <dbReference type="NCBI Taxonomy" id="61235"/>
    <lineage>
        <taxon>Eukaryota</taxon>
        <taxon>Fungi</taxon>
        <taxon>Dikarya</taxon>
        <taxon>Ascomycota</taxon>
        <taxon>Pezizomycotina</taxon>
        <taxon>Sordariomycetes</taxon>
        <taxon>Hypocreomycetidae</taxon>
        <taxon>Hypocreales</taxon>
        <taxon>Nectriaceae</taxon>
        <taxon>Fusarium</taxon>
        <taxon>Fusarium incarnatum-equiseti species complex</taxon>
    </lineage>
</organism>
<dbReference type="Pfam" id="PF00320">
    <property type="entry name" value="GATA"/>
    <property type="match status" value="1"/>
</dbReference>
<name>A0A8J2ITS3_FUSEQ</name>
<accession>A0A8J2ITS3</accession>
<dbReference type="GO" id="GO:0006355">
    <property type="term" value="P:regulation of DNA-templated transcription"/>
    <property type="evidence" value="ECO:0007669"/>
    <property type="project" value="InterPro"/>
</dbReference>
<evidence type="ECO:0000256" key="2">
    <source>
        <dbReference type="SAM" id="MobiDB-lite"/>
    </source>
</evidence>
<proteinExistence type="predicted"/>
<evidence type="ECO:0000259" key="3">
    <source>
        <dbReference type="PROSITE" id="PS50114"/>
    </source>
</evidence>
<protein>
    <recommendedName>
        <fullName evidence="3">GATA-type domain-containing protein</fullName>
    </recommendedName>
</protein>
<dbReference type="SMART" id="SM00401">
    <property type="entry name" value="ZnF_GATA"/>
    <property type="match status" value="1"/>
</dbReference>
<keyword evidence="1" id="KW-0479">Metal-binding</keyword>
<dbReference type="PROSITE" id="PS50114">
    <property type="entry name" value="GATA_ZN_FINGER_2"/>
    <property type="match status" value="1"/>
</dbReference>
<feature type="region of interest" description="Disordered" evidence="2">
    <location>
        <begin position="92"/>
        <end position="117"/>
    </location>
</feature>
<dbReference type="InterPro" id="IPR000679">
    <property type="entry name" value="Znf_GATA"/>
</dbReference>
<dbReference type="GO" id="GO:0008270">
    <property type="term" value="F:zinc ion binding"/>
    <property type="evidence" value="ECO:0007669"/>
    <property type="project" value="UniProtKB-KW"/>
</dbReference>
<keyword evidence="1" id="KW-0863">Zinc-finger</keyword>
<dbReference type="EMBL" id="CAJSTJ010000143">
    <property type="protein sequence ID" value="CAG7561781.1"/>
    <property type="molecule type" value="Genomic_DNA"/>
</dbReference>
<dbReference type="GO" id="GO:0043565">
    <property type="term" value="F:sequence-specific DNA binding"/>
    <property type="evidence" value="ECO:0007669"/>
    <property type="project" value="InterPro"/>
</dbReference>
<comment type="caution">
    <text evidence="4">The sequence shown here is derived from an EMBL/GenBank/DDBJ whole genome shotgun (WGS) entry which is preliminary data.</text>
</comment>
<evidence type="ECO:0000313" key="4">
    <source>
        <dbReference type="EMBL" id="CAG7561781.1"/>
    </source>
</evidence>
<feature type="domain" description="GATA-type" evidence="3">
    <location>
        <begin position="113"/>
        <end position="167"/>
    </location>
</feature>
<dbReference type="AlphaFoldDB" id="A0A8J2ITS3"/>
<sequence>MISPSEQDMVQAESANFFQRTSVASSDKTNRTIKMQTVLQDAHTLQKLAERYDIAHFLNKASATDDCRFSDIATLAGNISQALDEMVRSAPQEQIIKHSDAKPRRSRSPPTNLGSPKRCYKCGVTETPRWRRSSPGCPRLCNFCSLVESKRARRKHSKSMAASVSTRFSWL</sequence>
<gene>
    <name evidence="4" type="ORF">FEQUK3_LOCUS7518</name>
</gene>
<dbReference type="Proteomes" id="UP000693738">
    <property type="component" value="Unassembled WGS sequence"/>
</dbReference>
<evidence type="ECO:0000313" key="5">
    <source>
        <dbReference type="Proteomes" id="UP000693738"/>
    </source>
</evidence>
<reference evidence="4" key="1">
    <citation type="submission" date="2021-05" db="EMBL/GenBank/DDBJ databases">
        <authorList>
            <person name="Khan N."/>
        </authorList>
    </citation>
    <scope>NUCLEOTIDE SEQUENCE</scope>
</reference>
<keyword evidence="1" id="KW-0862">Zinc</keyword>
<evidence type="ECO:0000256" key="1">
    <source>
        <dbReference type="PROSITE-ProRule" id="PRU00094"/>
    </source>
</evidence>